<dbReference type="PANTHER" id="PTHR11851:SF225">
    <property type="entry name" value="NON-PEPTIDASE HOMOLOG YMXG"/>
    <property type="match status" value="1"/>
</dbReference>
<evidence type="ECO:0000313" key="3">
    <source>
        <dbReference type="EMBL" id="MBB6142375.1"/>
    </source>
</evidence>
<dbReference type="EMBL" id="JACHEK010000001">
    <property type="protein sequence ID" value="MBB6142375.1"/>
    <property type="molecule type" value="Genomic_DNA"/>
</dbReference>
<feature type="domain" description="Peptidase M16 C-terminal" evidence="2">
    <location>
        <begin position="230"/>
        <end position="408"/>
    </location>
</feature>
<evidence type="ECO:0000259" key="2">
    <source>
        <dbReference type="Pfam" id="PF05193"/>
    </source>
</evidence>
<dbReference type="InterPro" id="IPR007863">
    <property type="entry name" value="Peptidase_M16_C"/>
</dbReference>
<name>A0A841JPM4_9BACT</name>
<keyword evidence="3" id="KW-0378">Hydrolase</keyword>
<dbReference type="GO" id="GO:0008233">
    <property type="term" value="F:peptidase activity"/>
    <property type="evidence" value="ECO:0007669"/>
    <property type="project" value="UniProtKB-KW"/>
</dbReference>
<dbReference type="Pfam" id="PF05193">
    <property type="entry name" value="Peptidase_M16_C"/>
    <property type="match status" value="1"/>
</dbReference>
<keyword evidence="1" id="KW-0732">Signal</keyword>
<gene>
    <name evidence="3" type="ORF">HNQ77_000313</name>
</gene>
<dbReference type="Gene3D" id="3.30.830.10">
    <property type="entry name" value="Metalloenzyme, LuxS/M16 peptidase-like"/>
    <property type="match status" value="2"/>
</dbReference>
<dbReference type="Proteomes" id="UP000538666">
    <property type="component" value="Unassembled WGS sequence"/>
</dbReference>
<protein>
    <submittedName>
        <fullName evidence="3">Zinc protease</fullName>
        <ecNumber evidence="3">3.4.24.-</ecNumber>
    </submittedName>
</protein>
<proteinExistence type="predicted"/>
<keyword evidence="4" id="KW-1185">Reference proteome</keyword>
<reference evidence="3 4" key="1">
    <citation type="submission" date="2020-08" db="EMBL/GenBank/DDBJ databases">
        <title>Genomic Encyclopedia of Type Strains, Phase IV (KMG-IV): sequencing the most valuable type-strain genomes for metagenomic binning, comparative biology and taxonomic classification.</title>
        <authorList>
            <person name="Goeker M."/>
        </authorList>
    </citation>
    <scope>NUCLEOTIDE SEQUENCE [LARGE SCALE GENOMIC DNA]</scope>
    <source>
        <strain evidence="3 4">DSM 103733</strain>
    </source>
</reference>
<organism evidence="3 4">
    <name type="scientific">Silvibacterium bohemicum</name>
    <dbReference type="NCBI Taxonomy" id="1577686"/>
    <lineage>
        <taxon>Bacteria</taxon>
        <taxon>Pseudomonadati</taxon>
        <taxon>Acidobacteriota</taxon>
        <taxon>Terriglobia</taxon>
        <taxon>Terriglobales</taxon>
        <taxon>Acidobacteriaceae</taxon>
        <taxon>Silvibacterium</taxon>
    </lineage>
</organism>
<dbReference type="InterPro" id="IPR011249">
    <property type="entry name" value="Metalloenz_LuxS/M16"/>
</dbReference>
<dbReference type="EC" id="3.4.24.-" evidence="3"/>
<dbReference type="GO" id="GO:0046872">
    <property type="term" value="F:metal ion binding"/>
    <property type="evidence" value="ECO:0007669"/>
    <property type="project" value="InterPro"/>
</dbReference>
<feature type="signal peptide" evidence="1">
    <location>
        <begin position="1"/>
        <end position="32"/>
    </location>
</feature>
<dbReference type="SUPFAM" id="SSF63411">
    <property type="entry name" value="LuxS/MPP-like metallohydrolase"/>
    <property type="match status" value="2"/>
</dbReference>
<dbReference type="AlphaFoldDB" id="A0A841JPM4"/>
<dbReference type="GO" id="GO:0006508">
    <property type="term" value="P:proteolysis"/>
    <property type="evidence" value="ECO:0007669"/>
    <property type="project" value="UniProtKB-KW"/>
</dbReference>
<comment type="caution">
    <text evidence="3">The sequence shown here is derived from an EMBL/GenBank/DDBJ whole genome shotgun (WGS) entry which is preliminary data.</text>
</comment>
<dbReference type="RefSeq" id="WP_231581110.1">
    <property type="nucleotide sequence ID" value="NZ_JACHEK010000001.1"/>
</dbReference>
<sequence>MSRLPRRGAHPIRTAVFSLLGMTALAAISAQAQTTTVVPPDAKAARQAQPWTQIPIPPLPAFHPEPPKRVELKNGVIILLEEDHELPFISGTIDIRGGSRDVPAAKVGLIGLYGETWRTSGTTTQDGDKLDDLLEAKAAKVETGGDIDSTSVSWSCLTKDEDQVFGIAVDVLEHPAFNDQKLQLAKQQAVAGIVRRNDDVEEVAQREATKLVFGADSPYAREPEIATVMSVTVDDLKAWHAKTVAPNNIIISVEGDFDSATMEKKLREAFESLPRGAASPKPGGEFAGPKPGVYFVNKEDVNQSNVWIVGLGTDRRNPDFYALAVMNEIFSGGFGSRLFQQVRTKMGLAYSVSGGYGASYDHPGMFYTTALTKSPTTVTATKAMLDEINDLKTKPFTDAELTSAKDQLLNSFIFRYDSKEKVLTEATTLEFYGYPPDFLEKYRAAVEAVTTADLERVAKKYIDPSKLAVLVVGNESQLGTPLTELNMGQPHPIDITIPMPAGMRQQMGPGN</sequence>
<evidence type="ECO:0000313" key="4">
    <source>
        <dbReference type="Proteomes" id="UP000538666"/>
    </source>
</evidence>
<accession>A0A841JPM4</accession>
<dbReference type="InterPro" id="IPR050361">
    <property type="entry name" value="MPP/UQCRC_Complex"/>
</dbReference>
<feature type="chain" id="PRO_5032520700" evidence="1">
    <location>
        <begin position="33"/>
        <end position="511"/>
    </location>
</feature>
<evidence type="ECO:0000256" key="1">
    <source>
        <dbReference type="SAM" id="SignalP"/>
    </source>
</evidence>
<dbReference type="PANTHER" id="PTHR11851">
    <property type="entry name" value="METALLOPROTEASE"/>
    <property type="match status" value="1"/>
</dbReference>
<keyword evidence="3" id="KW-0645">Protease</keyword>